<name>A0A7W9GUN6_9ACTN</name>
<organism evidence="4 5">
    <name type="scientific">Jiangella mangrovi</name>
    <dbReference type="NCBI Taxonomy" id="1524084"/>
    <lineage>
        <taxon>Bacteria</taxon>
        <taxon>Bacillati</taxon>
        <taxon>Actinomycetota</taxon>
        <taxon>Actinomycetes</taxon>
        <taxon>Jiangellales</taxon>
        <taxon>Jiangellaceae</taxon>
        <taxon>Jiangella</taxon>
    </lineage>
</organism>
<dbReference type="Pfam" id="PF01547">
    <property type="entry name" value="SBP_bac_1"/>
    <property type="match status" value="1"/>
</dbReference>
<dbReference type="EMBL" id="JACHMM010000001">
    <property type="protein sequence ID" value="MBB5790103.1"/>
    <property type="molecule type" value="Genomic_DNA"/>
</dbReference>
<proteinExistence type="inferred from homology"/>
<dbReference type="RefSeq" id="WP_184825920.1">
    <property type="nucleotide sequence ID" value="NZ_JACHMM010000001.1"/>
</dbReference>
<evidence type="ECO:0000313" key="4">
    <source>
        <dbReference type="EMBL" id="MBB5790103.1"/>
    </source>
</evidence>
<evidence type="ECO:0000256" key="2">
    <source>
        <dbReference type="ARBA" id="ARBA00022448"/>
    </source>
</evidence>
<feature type="signal peptide" evidence="3">
    <location>
        <begin position="1"/>
        <end position="20"/>
    </location>
</feature>
<dbReference type="InterPro" id="IPR050490">
    <property type="entry name" value="Bact_solute-bd_prot1"/>
</dbReference>
<dbReference type="Gene3D" id="3.40.190.10">
    <property type="entry name" value="Periplasmic binding protein-like II"/>
    <property type="match status" value="2"/>
</dbReference>
<comment type="caution">
    <text evidence="4">The sequence shown here is derived from an EMBL/GenBank/DDBJ whole genome shotgun (WGS) entry which is preliminary data.</text>
</comment>
<reference evidence="4 5" key="1">
    <citation type="submission" date="2020-08" db="EMBL/GenBank/DDBJ databases">
        <title>Sequencing the genomes of 1000 actinobacteria strains.</title>
        <authorList>
            <person name="Klenk H.-P."/>
        </authorList>
    </citation>
    <scope>NUCLEOTIDE SEQUENCE [LARGE SCALE GENOMIC DNA]</scope>
    <source>
        <strain evidence="4 5">DSM 102122</strain>
    </source>
</reference>
<feature type="chain" id="PRO_5030825751" evidence="3">
    <location>
        <begin position="21"/>
        <end position="440"/>
    </location>
</feature>
<dbReference type="AlphaFoldDB" id="A0A7W9GUN6"/>
<evidence type="ECO:0000313" key="5">
    <source>
        <dbReference type="Proteomes" id="UP000542813"/>
    </source>
</evidence>
<dbReference type="Proteomes" id="UP000542813">
    <property type="component" value="Unassembled WGS sequence"/>
</dbReference>
<dbReference type="PROSITE" id="PS51257">
    <property type="entry name" value="PROKAR_LIPOPROTEIN"/>
    <property type="match status" value="1"/>
</dbReference>
<dbReference type="PANTHER" id="PTHR43649:SF29">
    <property type="entry name" value="OSMOPROTECTIVE COMPOUNDS-BINDING PROTEIN GGTB"/>
    <property type="match status" value="1"/>
</dbReference>
<keyword evidence="2" id="KW-0813">Transport</keyword>
<dbReference type="InterPro" id="IPR006059">
    <property type="entry name" value="SBP"/>
</dbReference>
<dbReference type="PANTHER" id="PTHR43649">
    <property type="entry name" value="ARABINOSE-BINDING PROTEIN-RELATED"/>
    <property type="match status" value="1"/>
</dbReference>
<keyword evidence="3" id="KW-0732">Signal</keyword>
<dbReference type="SUPFAM" id="SSF53850">
    <property type="entry name" value="Periplasmic binding protein-like II"/>
    <property type="match status" value="1"/>
</dbReference>
<accession>A0A7W9GUN6</accession>
<evidence type="ECO:0000256" key="1">
    <source>
        <dbReference type="ARBA" id="ARBA00008520"/>
    </source>
</evidence>
<comment type="similarity">
    <text evidence="1">Belongs to the bacterial solute-binding protein 1 family.</text>
</comment>
<protein>
    <submittedName>
        <fullName evidence="4">Raffinose/stachyose/melibiose transport system substrate-binding protein</fullName>
    </submittedName>
</protein>
<keyword evidence="5" id="KW-1185">Reference proteome</keyword>
<evidence type="ECO:0000256" key="3">
    <source>
        <dbReference type="SAM" id="SignalP"/>
    </source>
</evidence>
<sequence>MSRGRLAAAGLTAAGLLAAAACGPAGGDGDGSGDADAAGGASEFSVLSAVEAPYTRDALDVMAADQCAAENEALPLANSTVPQADVTTRASLLASQDALPVLFPASSESVRPDGDLVEGGLVVDYEEVLTELGIMDDLLPSAVSAIKKAYDGRLATLPFQFNIEGIFYNKQIFAEQGIEVPTTFGDLLAVSQQLQDAGIQPFSVAGATGWPATRWISTYLFRDVGPDAMEKVRDGEAKLTDPEYVAAAQAIADMGAAGFFGEGVGSIDYDTSRNQFATGEVAMMYGLTSLLSNFNDPAQTPIGSENVGLMSFPEVEGGAGSIEQFPANAGTPMAMSAKLYDDEVGAWLTCITANYGSALLADQGGISGFVVSEPVADVPPLTQDVQTLMESATDGVLWFEALFDEKSRDVAKFGVAQLITGDLSPADYMASVQESLDAAG</sequence>
<gene>
    <name evidence="4" type="ORF">HD601_004678</name>
</gene>